<dbReference type="STRING" id="673.AL542_02140"/>
<accession>A0A377J8B0</accession>
<dbReference type="RefSeq" id="WP_005502480.1">
    <property type="nucleotide sequence ID" value="NZ_CABMOB010000001.1"/>
</dbReference>
<evidence type="ECO:0000313" key="2">
    <source>
        <dbReference type="Proteomes" id="UP000254512"/>
    </source>
</evidence>
<dbReference type="EMBL" id="UGHD01000003">
    <property type="protein sequence ID" value="STO98690.1"/>
    <property type="molecule type" value="Genomic_DNA"/>
</dbReference>
<organism evidence="1 2">
    <name type="scientific">Grimontia hollisae</name>
    <name type="common">Vibrio hollisae</name>
    <dbReference type="NCBI Taxonomy" id="673"/>
    <lineage>
        <taxon>Bacteria</taxon>
        <taxon>Pseudomonadati</taxon>
        <taxon>Pseudomonadota</taxon>
        <taxon>Gammaproteobacteria</taxon>
        <taxon>Vibrionales</taxon>
        <taxon>Vibrionaceae</taxon>
        <taxon>Grimontia</taxon>
    </lineage>
</organism>
<dbReference type="Pfam" id="PF10115">
    <property type="entry name" value="HlyU"/>
    <property type="match status" value="1"/>
</dbReference>
<dbReference type="InterPro" id="IPR018772">
    <property type="entry name" value="Transcription_activator_HlyU"/>
</dbReference>
<reference evidence="1 2" key="1">
    <citation type="submission" date="2018-06" db="EMBL/GenBank/DDBJ databases">
        <authorList>
            <consortium name="Pathogen Informatics"/>
            <person name="Doyle S."/>
        </authorList>
    </citation>
    <scope>NUCLEOTIDE SEQUENCE [LARGE SCALE GENOMIC DNA]</scope>
    <source>
        <strain evidence="1 2">NCTC11645</strain>
    </source>
</reference>
<dbReference type="AlphaFoldDB" id="A0A377J8B0"/>
<protein>
    <submittedName>
        <fullName evidence="1">Uncharacterized conserved protein</fullName>
    </submittedName>
</protein>
<gene>
    <name evidence="1" type="ORF">NCTC11645_03678</name>
</gene>
<evidence type="ECO:0000313" key="1">
    <source>
        <dbReference type="EMBL" id="STO98690.1"/>
    </source>
</evidence>
<name>A0A377J8B0_GRIHO</name>
<proteinExistence type="predicted"/>
<dbReference type="GeneID" id="58894683"/>
<dbReference type="KEGG" id="gho:AL542_02140"/>
<dbReference type="Proteomes" id="UP000254512">
    <property type="component" value="Unassembled WGS sequence"/>
</dbReference>
<sequence>MGLFDWLFSSKEKPTKEAEPTEYKGFFIYTEAKSEGGQYRINGRICKEIDGELKTHHFIRSDLLPSEESANELMLRKSQLFIDQMGERMF</sequence>